<evidence type="ECO:0000256" key="1">
    <source>
        <dbReference type="SAM" id="MobiDB-lite"/>
    </source>
</evidence>
<keyword evidence="2" id="KW-0812">Transmembrane</keyword>
<name>A0A1J7JQ87_9PEZI</name>
<dbReference type="InParanoid" id="A0A1J7JQ87"/>
<feature type="region of interest" description="Disordered" evidence="1">
    <location>
        <begin position="43"/>
        <end position="116"/>
    </location>
</feature>
<evidence type="ECO:0000313" key="4">
    <source>
        <dbReference type="Proteomes" id="UP000182658"/>
    </source>
</evidence>
<feature type="transmembrane region" description="Helical" evidence="2">
    <location>
        <begin position="6"/>
        <end position="28"/>
    </location>
</feature>
<sequence length="116" mass="12599">MTNLSIVLPCAVLGSICAVMLVFIWWWFPRAWNKGTKGDTEDIGMAINAGGRDDGLTAAERRRQAGQRAREYLEAVDARNKARAEGREPDEPLPVYQSQGFGGGHVAGPPAPEYVA</sequence>
<proteinExistence type="predicted"/>
<protein>
    <submittedName>
        <fullName evidence="3">Uncharacterized protein</fullName>
    </submittedName>
</protein>
<keyword evidence="2" id="KW-1133">Transmembrane helix</keyword>
<feature type="compositionally biased region" description="Basic and acidic residues" evidence="1">
    <location>
        <begin position="51"/>
        <end position="90"/>
    </location>
</feature>
<evidence type="ECO:0000256" key="2">
    <source>
        <dbReference type="SAM" id="Phobius"/>
    </source>
</evidence>
<organism evidence="3 4">
    <name type="scientific">Coniochaeta ligniaria NRRL 30616</name>
    <dbReference type="NCBI Taxonomy" id="1408157"/>
    <lineage>
        <taxon>Eukaryota</taxon>
        <taxon>Fungi</taxon>
        <taxon>Dikarya</taxon>
        <taxon>Ascomycota</taxon>
        <taxon>Pezizomycotina</taxon>
        <taxon>Sordariomycetes</taxon>
        <taxon>Sordariomycetidae</taxon>
        <taxon>Coniochaetales</taxon>
        <taxon>Coniochaetaceae</taxon>
        <taxon>Coniochaeta</taxon>
    </lineage>
</organism>
<reference evidence="3 4" key="1">
    <citation type="submission" date="2016-10" db="EMBL/GenBank/DDBJ databases">
        <title>Draft genome sequence of Coniochaeta ligniaria NRRL30616, a lignocellulolytic fungus for bioabatement of inhibitors in plant biomass hydrolysates.</title>
        <authorList>
            <consortium name="DOE Joint Genome Institute"/>
            <person name="Jimenez D.J."/>
            <person name="Hector R.E."/>
            <person name="Riley R."/>
            <person name="Sun H."/>
            <person name="Grigoriev I.V."/>
            <person name="Van Elsas J.D."/>
            <person name="Nichols N.N."/>
        </authorList>
    </citation>
    <scope>NUCLEOTIDE SEQUENCE [LARGE SCALE GENOMIC DNA]</scope>
    <source>
        <strain evidence="3 4">NRRL 30616</strain>
    </source>
</reference>
<accession>A0A1J7JQ87</accession>
<dbReference type="OrthoDB" id="4136235at2759"/>
<dbReference type="EMBL" id="KV875093">
    <property type="protein sequence ID" value="OIW35561.1"/>
    <property type="molecule type" value="Genomic_DNA"/>
</dbReference>
<dbReference type="Proteomes" id="UP000182658">
    <property type="component" value="Unassembled WGS sequence"/>
</dbReference>
<keyword evidence="4" id="KW-1185">Reference proteome</keyword>
<evidence type="ECO:0000313" key="3">
    <source>
        <dbReference type="EMBL" id="OIW35561.1"/>
    </source>
</evidence>
<dbReference type="AlphaFoldDB" id="A0A1J7JQ87"/>
<gene>
    <name evidence="3" type="ORF">CONLIGDRAFT_666129</name>
</gene>
<keyword evidence="2" id="KW-0472">Membrane</keyword>